<comment type="similarity">
    <text evidence="2">Belongs to the ATP11 family.</text>
</comment>
<dbReference type="GO" id="GO:0033615">
    <property type="term" value="P:mitochondrial proton-transporting ATP synthase complex assembly"/>
    <property type="evidence" value="ECO:0007669"/>
    <property type="project" value="TreeGrafter"/>
</dbReference>
<accession>A0A8S9QN74</accession>
<dbReference type="EMBL" id="QGKX02000996">
    <property type="protein sequence ID" value="KAF3554314.1"/>
    <property type="molecule type" value="Genomic_DNA"/>
</dbReference>
<evidence type="ECO:0000313" key="7">
    <source>
        <dbReference type="Proteomes" id="UP000712600"/>
    </source>
</evidence>
<evidence type="ECO:0000256" key="2">
    <source>
        <dbReference type="ARBA" id="ARBA00009116"/>
    </source>
</evidence>
<gene>
    <name evidence="6" type="ORF">F2Q69_00017258</name>
</gene>
<comment type="subcellular location">
    <subcellularLocation>
        <location evidence="1">Mitochondrion</location>
    </subcellularLocation>
</comment>
<keyword evidence="4" id="KW-0496">Mitochondrion</keyword>
<dbReference type="Proteomes" id="UP000712600">
    <property type="component" value="Unassembled WGS sequence"/>
</dbReference>
<dbReference type="InterPro" id="IPR010591">
    <property type="entry name" value="ATP11"/>
</dbReference>
<dbReference type="AlphaFoldDB" id="A0A8S9QN74"/>
<keyword evidence="3" id="KW-0809">Transit peptide</keyword>
<evidence type="ECO:0000256" key="1">
    <source>
        <dbReference type="ARBA" id="ARBA00004173"/>
    </source>
</evidence>
<dbReference type="PANTHER" id="PTHR13126:SF0">
    <property type="entry name" value="ATP SYNTHASE MITOCHONDRIAL F1 COMPLEX ASSEMBLY FACTOR 1"/>
    <property type="match status" value="1"/>
</dbReference>
<evidence type="ECO:0000313" key="6">
    <source>
        <dbReference type="EMBL" id="KAF3554314.1"/>
    </source>
</evidence>
<protein>
    <submittedName>
        <fullName evidence="6">Uncharacterized protein</fullName>
    </submittedName>
</protein>
<proteinExistence type="inferred from homology"/>
<evidence type="ECO:0000256" key="5">
    <source>
        <dbReference type="SAM" id="MobiDB-lite"/>
    </source>
</evidence>
<sequence>MLCSQANSLTEEAKWIMETAQSFYLNDTRYKLLERFNKHTHDFEFKDVLQALDMPGTFPKYLRNENGTVSQHRSNVKLFLALLFVSKLTNGSGNNGAAKKGRGSNGMQSQLVNKAFEGLSSYGGGNRSRGRRGGGRGRRQGRGRS</sequence>
<organism evidence="6 7">
    <name type="scientific">Brassica cretica</name>
    <name type="common">Mustard</name>
    <dbReference type="NCBI Taxonomy" id="69181"/>
    <lineage>
        <taxon>Eukaryota</taxon>
        <taxon>Viridiplantae</taxon>
        <taxon>Streptophyta</taxon>
        <taxon>Embryophyta</taxon>
        <taxon>Tracheophyta</taxon>
        <taxon>Spermatophyta</taxon>
        <taxon>Magnoliopsida</taxon>
        <taxon>eudicotyledons</taxon>
        <taxon>Gunneridae</taxon>
        <taxon>Pentapetalae</taxon>
        <taxon>rosids</taxon>
        <taxon>malvids</taxon>
        <taxon>Brassicales</taxon>
        <taxon>Brassicaceae</taxon>
        <taxon>Brassiceae</taxon>
        <taxon>Brassica</taxon>
    </lineage>
</organism>
<reference evidence="6" key="1">
    <citation type="submission" date="2019-12" db="EMBL/GenBank/DDBJ databases">
        <title>Genome sequencing and annotation of Brassica cretica.</title>
        <authorList>
            <person name="Studholme D.J."/>
            <person name="Sarris P."/>
        </authorList>
    </citation>
    <scope>NUCLEOTIDE SEQUENCE</scope>
    <source>
        <strain evidence="6">PFS-109/04</strain>
        <tissue evidence="6">Leaf</tissue>
    </source>
</reference>
<evidence type="ECO:0000256" key="4">
    <source>
        <dbReference type="ARBA" id="ARBA00023128"/>
    </source>
</evidence>
<feature type="region of interest" description="Disordered" evidence="5">
    <location>
        <begin position="89"/>
        <end position="145"/>
    </location>
</feature>
<evidence type="ECO:0000256" key="3">
    <source>
        <dbReference type="ARBA" id="ARBA00022946"/>
    </source>
</evidence>
<dbReference type="GO" id="GO:0005739">
    <property type="term" value="C:mitochondrion"/>
    <property type="evidence" value="ECO:0007669"/>
    <property type="project" value="UniProtKB-SubCell"/>
</dbReference>
<comment type="caution">
    <text evidence="6">The sequence shown here is derived from an EMBL/GenBank/DDBJ whole genome shotgun (WGS) entry which is preliminary data.</text>
</comment>
<dbReference type="PANTHER" id="PTHR13126">
    <property type="entry name" value="CHAPERONE ATP11"/>
    <property type="match status" value="1"/>
</dbReference>
<name>A0A8S9QN74_BRACR</name>
<feature type="compositionally biased region" description="Basic residues" evidence="5">
    <location>
        <begin position="128"/>
        <end position="145"/>
    </location>
</feature>